<evidence type="ECO:0000256" key="1">
    <source>
        <dbReference type="SAM" id="Coils"/>
    </source>
</evidence>
<name>X1C5K2_9ZZZZ</name>
<feature type="coiled-coil region" evidence="1">
    <location>
        <begin position="1"/>
        <end position="28"/>
    </location>
</feature>
<sequence length="176" mass="20908">MDAKDREIRELKDRMGFLRMEKIELQKKLDLEIKKTTSSSVISVEELREKDKSPLNALLQELQDKINKQESIIKRLKSKDIGSDEFNEKLREKDKEIEMITDQIADLKEELEKKPIQMEVESKKNNGDISKSLLDDLQKNLNKVKRQNDELKKKLDKYQKKDKKKKDDKEHVKLKD</sequence>
<feature type="non-terminal residue" evidence="3">
    <location>
        <position position="176"/>
    </location>
</feature>
<keyword evidence="1" id="KW-0175">Coiled coil</keyword>
<evidence type="ECO:0000313" key="3">
    <source>
        <dbReference type="EMBL" id="GAH03356.1"/>
    </source>
</evidence>
<proteinExistence type="predicted"/>
<feature type="compositionally biased region" description="Basic and acidic residues" evidence="2">
    <location>
        <begin position="146"/>
        <end position="176"/>
    </location>
</feature>
<organism evidence="3">
    <name type="scientific">marine sediment metagenome</name>
    <dbReference type="NCBI Taxonomy" id="412755"/>
    <lineage>
        <taxon>unclassified sequences</taxon>
        <taxon>metagenomes</taxon>
        <taxon>ecological metagenomes</taxon>
    </lineage>
</organism>
<feature type="region of interest" description="Disordered" evidence="2">
    <location>
        <begin position="141"/>
        <end position="176"/>
    </location>
</feature>
<dbReference type="EMBL" id="BART01023017">
    <property type="protein sequence ID" value="GAH03356.1"/>
    <property type="molecule type" value="Genomic_DNA"/>
</dbReference>
<comment type="caution">
    <text evidence="3">The sequence shown here is derived from an EMBL/GenBank/DDBJ whole genome shotgun (WGS) entry which is preliminary data.</text>
</comment>
<accession>X1C5K2</accession>
<evidence type="ECO:0000256" key="2">
    <source>
        <dbReference type="SAM" id="MobiDB-lite"/>
    </source>
</evidence>
<feature type="coiled-coil region" evidence="1">
    <location>
        <begin position="59"/>
        <end position="110"/>
    </location>
</feature>
<reference evidence="3" key="1">
    <citation type="journal article" date="2014" name="Front. Microbiol.">
        <title>High frequency of phylogenetically diverse reductive dehalogenase-homologous genes in deep subseafloor sedimentary metagenomes.</title>
        <authorList>
            <person name="Kawai M."/>
            <person name="Futagami T."/>
            <person name="Toyoda A."/>
            <person name="Takaki Y."/>
            <person name="Nishi S."/>
            <person name="Hori S."/>
            <person name="Arai W."/>
            <person name="Tsubouchi T."/>
            <person name="Morono Y."/>
            <person name="Uchiyama I."/>
            <person name="Ito T."/>
            <person name="Fujiyama A."/>
            <person name="Inagaki F."/>
            <person name="Takami H."/>
        </authorList>
    </citation>
    <scope>NUCLEOTIDE SEQUENCE</scope>
    <source>
        <strain evidence="3">Expedition CK06-06</strain>
    </source>
</reference>
<protein>
    <submittedName>
        <fullName evidence="3">Uncharacterized protein</fullName>
    </submittedName>
</protein>
<gene>
    <name evidence="3" type="ORF">S01H4_41998</name>
</gene>
<dbReference type="AlphaFoldDB" id="X1C5K2"/>